<dbReference type="KEGG" id="cpoy:GP475_02750"/>
<evidence type="ECO:0000313" key="4">
    <source>
        <dbReference type="Proteomes" id="UP000516320"/>
    </source>
</evidence>
<feature type="transmembrane region" description="Helical" evidence="2">
    <location>
        <begin position="91"/>
        <end position="113"/>
    </location>
</feature>
<organism evidence="3 4">
    <name type="scientific">Corynebacterium poyangense</name>
    <dbReference type="NCBI Taxonomy" id="2684405"/>
    <lineage>
        <taxon>Bacteria</taxon>
        <taxon>Bacillati</taxon>
        <taxon>Actinomycetota</taxon>
        <taxon>Actinomycetes</taxon>
        <taxon>Mycobacteriales</taxon>
        <taxon>Corynebacteriaceae</taxon>
        <taxon>Corynebacterium</taxon>
    </lineage>
</organism>
<dbReference type="RefSeq" id="WP_187975133.1">
    <property type="nucleotide sequence ID" value="NZ_CP046884.1"/>
</dbReference>
<proteinExistence type="predicted"/>
<dbReference type="Proteomes" id="UP000516320">
    <property type="component" value="Chromosome"/>
</dbReference>
<feature type="region of interest" description="Disordered" evidence="1">
    <location>
        <begin position="168"/>
        <end position="258"/>
    </location>
</feature>
<keyword evidence="2" id="KW-0472">Membrane</keyword>
<evidence type="ECO:0000313" key="3">
    <source>
        <dbReference type="EMBL" id="QNQ89681.1"/>
    </source>
</evidence>
<evidence type="ECO:0000256" key="1">
    <source>
        <dbReference type="SAM" id="MobiDB-lite"/>
    </source>
</evidence>
<accession>A0A7H0SMA6</accession>
<keyword evidence="2" id="KW-0812">Transmembrane</keyword>
<dbReference type="EMBL" id="CP046884">
    <property type="protein sequence ID" value="QNQ89681.1"/>
    <property type="molecule type" value="Genomic_DNA"/>
</dbReference>
<feature type="compositionally biased region" description="Polar residues" evidence="1">
    <location>
        <begin position="249"/>
        <end position="258"/>
    </location>
</feature>
<gene>
    <name evidence="3" type="ORF">GP475_02750</name>
</gene>
<protein>
    <recommendedName>
        <fullName evidence="5">Anti-sigma-D factor RsdA sigma factor binding region domain-containing protein</fullName>
    </recommendedName>
</protein>
<name>A0A7H0SMA6_9CORY</name>
<dbReference type="AlphaFoldDB" id="A0A7H0SMA6"/>
<reference evidence="3 4" key="1">
    <citation type="submission" date="2019-12" db="EMBL/GenBank/DDBJ databases">
        <title>Corynebacterium sp. nov., isolated from feces of the Anser Albifrons in China.</title>
        <authorList>
            <person name="Liu Q."/>
        </authorList>
    </citation>
    <scope>NUCLEOTIDE SEQUENCE [LARGE SCALE GENOMIC DNA]</scope>
    <source>
        <strain evidence="3 4">4H37-19</strain>
    </source>
</reference>
<keyword evidence="4" id="KW-1185">Reference proteome</keyword>
<feature type="compositionally biased region" description="Low complexity" evidence="1">
    <location>
        <begin position="205"/>
        <end position="238"/>
    </location>
</feature>
<sequence>MTKHRREGASWHRSHRPDPVAADDAFLTALSKGKDPSHGKDELAALLLELRAETHAPMPEVPGVGGDTAPEGSAEIIDFTARRRRGWLNHVSSALVGAAAATLLIAGSGALLYNVQPGSPLWGLSSKIFEDRAAVVELSGTLDDIDAAVDAGSSPTVLRELVAKARGSLERKDQNRQSVDPVSEPNRNAPVTVTVTAPAPPAGDPMTVTETVTRTTTQVVTPTKEPTPASSSTTSTSESNREAPLPEAAQSSSTGSPH</sequence>
<evidence type="ECO:0000256" key="2">
    <source>
        <dbReference type="SAM" id="Phobius"/>
    </source>
</evidence>
<evidence type="ECO:0008006" key="5">
    <source>
        <dbReference type="Google" id="ProtNLM"/>
    </source>
</evidence>
<keyword evidence="2" id="KW-1133">Transmembrane helix</keyword>